<dbReference type="Gene3D" id="3.40.50.300">
    <property type="entry name" value="P-loop containing nucleotide triphosphate hydrolases"/>
    <property type="match status" value="1"/>
</dbReference>
<organism evidence="1">
    <name type="scientific">marine sediment metagenome</name>
    <dbReference type="NCBI Taxonomy" id="412755"/>
    <lineage>
        <taxon>unclassified sequences</taxon>
        <taxon>metagenomes</taxon>
        <taxon>ecological metagenomes</taxon>
    </lineage>
</organism>
<evidence type="ECO:0008006" key="2">
    <source>
        <dbReference type="Google" id="ProtNLM"/>
    </source>
</evidence>
<evidence type="ECO:0000313" key="1">
    <source>
        <dbReference type="EMBL" id="KKM94832.1"/>
    </source>
</evidence>
<dbReference type="AlphaFoldDB" id="A0A0F9PNT8"/>
<accession>A0A0F9PNT8</accession>
<comment type="caution">
    <text evidence="1">The sequence shown here is derived from an EMBL/GenBank/DDBJ whole genome shotgun (WGS) entry which is preliminary data.</text>
</comment>
<protein>
    <recommendedName>
        <fullName evidence="2">Adenylate kinase</fullName>
    </recommendedName>
</protein>
<reference evidence="1" key="1">
    <citation type="journal article" date="2015" name="Nature">
        <title>Complex archaea that bridge the gap between prokaryotes and eukaryotes.</title>
        <authorList>
            <person name="Spang A."/>
            <person name="Saw J.H."/>
            <person name="Jorgensen S.L."/>
            <person name="Zaremba-Niedzwiedzka K."/>
            <person name="Martijn J."/>
            <person name="Lind A.E."/>
            <person name="van Eijk R."/>
            <person name="Schleper C."/>
            <person name="Guy L."/>
            <person name="Ettema T.J."/>
        </authorList>
    </citation>
    <scope>NUCLEOTIDE SEQUENCE</scope>
</reference>
<dbReference type="Pfam" id="PF13207">
    <property type="entry name" value="AAA_17"/>
    <property type="match status" value="1"/>
</dbReference>
<proteinExistence type="predicted"/>
<name>A0A0F9PNT8_9ZZZZ</name>
<dbReference type="EMBL" id="LAZR01006089">
    <property type="protein sequence ID" value="KKM94832.1"/>
    <property type="molecule type" value="Genomic_DNA"/>
</dbReference>
<dbReference type="SUPFAM" id="SSF52540">
    <property type="entry name" value="P-loop containing nucleoside triphosphate hydrolases"/>
    <property type="match status" value="1"/>
</dbReference>
<sequence>MRRYCLIGIKGIGKTTLIKTILEEIPSIDYLIGSQILRQLVGPRFDNFDYFPAEEKQKYREKAIEYMIKRQNETQKDILVDGHTTLYNPISNEPENVFTDLDCKFFTDLILYEVNALIVLERRKSDSIKKRILDLSIIKNELSFERENSENIAKKYGMQMHYLNEDFHNNLNIELIKILKGEMM</sequence>
<gene>
    <name evidence="1" type="ORF">LCGC14_1194350</name>
</gene>
<dbReference type="InterPro" id="IPR027417">
    <property type="entry name" value="P-loop_NTPase"/>
</dbReference>